<feature type="compositionally biased region" description="Acidic residues" evidence="1">
    <location>
        <begin position="201"/>
        <end position="210"/>
    </location>
</feature>
<feature type="region of interest" description="Disordered" evidence="1">
    <location>
        <begin position="149"/>
        <end position="519"/>
    </location>
</feature>
<dbReference type="STRING" id="1036808.A0A0C3ABY2"/>
<accession>A0A0C3ABY2</accession>
<feature type="compositionally biased region" description="Acidic residues" evidence="1">
    <location>
        <begin position="494"/>
        <end position="504"/>
    </location>
</feature>
<keyword evidence="3" id="KW-1185">Reference proteome</keyword>
<feature type="compositionally biased region" description="Polar residues" evidence="1">
    <location>
        <begin position="367"/>
        <end position="377"/>
    </location>
</feature>
<dbReference type="InParanoid" id="A0A0C3ABY2"/>
<name>A0A0C3ABY2_9AGAM</name>
<reference evidence="3" key="2">
    <citation type="submission" date="2015-01" db="EMBL/GenBank/DDBJ databases">
        <title>Evolutionary Origins and Diversification of the Mycorrhizal Mutualists.</title>
        <authorList>
            <consortium name="DOE Joint Genome Institute"/>
            <consortium name="Mycorrhizal Genomics Consortium"/>
            <person name="Kohler A."/>
            <person name="Kuo A."/>
            <person name="Nagy L.G."/>
            <person name="Floudas D."/>
            <person name="Copeland A."/>
            <person name="Barry K.W."/>
            <person name="Cichocki N."/>
            <person name="Veneault-Fourrey C."/>
            <person name="LaButti K."/>
            <person name="Lindquist E.A."/>
            <person name="Lipzen A."/>
            <person name="Lundell T."/>
            <person name="Morin E."/>
            <person name="Murat C."/>
            <person name="Riley R."/>
            <person name="Ohm R."/>
            <person name="Sun H."/>
            <person name="Tunlid A."/>
            <person name="Henrissat B."/>
            <person name="Grigoriev I.V."/>
            <person name="Hibbett D.S."/>
            <person name="Martin F."/>
        </authorList>
    </citation>
    <scope>NUCLEOTIDE SEQUENCE [LARGE SCALE GENOMIC DNA]</scope>
    <source>
        <strain evidence="3">Foug A</strain>
    </source>
</reference>
<evidence type="ECO:0000313" key="3">
    <source>
        <dbReference type="Proteomes" id="UP000053989"/>
    </source>
</evidence>
<evidence type="ECO:0000256" key="1">
    <source>
        <dbReference type="SAM" id="MobiDB-lite"/>
    </source>
</evidence>
<dbReference type="HOGENOM" id="CLU_524926_0_0_1"/>
<dbReference type="OrthoDB" id="2682158at2759"/>
<feature type="compositionally biased region" description="Polar residues" evidence="1">
    <location>
        <begin position="385"/>
        <end position="469"/>
    </location>
</feature>
<organism evidence="2 3">
    <name type="scientific">Scleroderma citrinum Foug A</name>
    <dbReference type="NCBI Taxonomy" id="1036808"/>
    <lineage>
        <taxon>Eukaryota</taxon>
        <taxon>Fungi</taxon>
        <taxon>Dikarya</taxon>
        <taxon>Basidiomycota</taxon>
        <taxon>Agaricomycotina</taxon>
        <taxon>Agaricomycetes</taxon>
        <taxon>Agaricomycetidae</taxon>
        <taxon>Boletales</taxon>
        <taxon>Sclerodermatineae</taxon>
        <taxon>Sclerodermataceae</taxon>
        <taxon>Scleroderma</taxon>
    </lineage>
</organism>
<dbReference type="Proteomes" id="UP000053989">
    <property type="component" value="Unassembled WGS sequence"/>
</dbReference>
<dbReference type="AlphaFoldDB" id="A0A0C3ABY2"/>
<evidence type="ECO:0000313" key="2">
    <source>
        <dbReference type="EMBL" id="KIM62432.1"/>
    </source>
</evidence>
<feature type="compositionally biased region" description="Basic and acidic residues" evidence="1">
    <location>
        <begin position="211"/>
        <end position="232"/>
    </location>
</feature>
<feature type="compositionally biased region" description="Polar residues" evidence="1">
    <location>
        <begin position="304"/>
        <end position="313"/>
    </location>
</feature>
<gene>
    <name evidence="2" type="ORF">SCLCIDRAFT_24969</name>
</gene>
<dbReference type="EMBL" id="KN822042">
    <property type="protein sequence ID" value="KIM62432.1"/>
    <property type="molecule type" value="Genomic_DNA"/>
</dbReference>
<protein>
    <submittedName>
        <fullName evidence="2">Uncharacterized protein</fullName>
    </submittedName>
</protein>
<proteinExistence type="predicted"/>
<sequence>MLKQKKKQSRLDCLGESLSELHGELEMHMCKLRTKEERKRNELQGDPTDQSLGRLCKPKGRAGRADGYQIIDALGLSKKKCKYNRIVDNVRQLVYRYLDTSHSLAHQTNKLLVEKVIQKAQAGSDILMQCEGGWAVHDLIAQVLKNRSAAEQAHAKEARGKRKRDKDEEEEEEEERHIKCSKAQQYTQGSWKRRKRNEADKNEDEMDDGYETDHNDEGNKDNGHEDNKDVNRPKRLTLPRQGTAGTSQKKRKKIVESDIDDDDDCPKRLASPRQGMAGTSQKKRKKIVESDINDDDDRPERHTSPPQDMAGTSQKKRKKIVESDSEDDNHPERHTLPPQDTAGTSQKKRKGNKPVEESTGDGARSHTLANAPQTMETRGSVGNDAHTQTLVNAPQTTETQGSAGNDAHTQTLVNAPQTTETWGSAGNDACTQTLANAPQTTETQASVSDGARTQTLANMPQTTETQVSSAKEPAHGELHKKKRDNASLGQQDLTEAEEVDEEEVQSSLALAITQEEFPK</sequence>
<reference evidence="2 3" key="1">
    <citation type="submission" date="2014-04" db="EMBL/GenBank/DDBJ databases">
        <authorList>
            <consortium name="DOE Joint Genome Institute"/>
            <person name="Kuo A."/>
            <person name="Kohler A."/>
            <person name="Nagy L.G."/>
            <person name="Floudas D."/>
            <person name="Copeland A."/>
            <person name="Barry K.W."/>
            <person name="Cichocki N."/>
            <person name="Veneault-Fourrey C."/>
            <person name="LaButti K."/>
            <person name="Lindquist E.A."/>
            <person name="Lipzen A."/>
            <person name="Lundell T."/>
            <person name="Morin E."/>
            <person name="Murat C."/>
            <person name="Sun H."/>
            <person name="Tunlid A."/>
            <person name="Henrissat B."/>
            <person name="Grigoriev I.V."/>
            <person name="Hibbett D.S."/>
            <person name="Martin F."/>
            <person name="Nordberg H.P."/>
            <person name="Cantor M.N."/>
            <person name="Hua S.X."/>
        </authorList>
    </citation>
    <scope>NUCLEOTIDE SEQUENCE [LARGE SCALE GENOMIC DNA]</scope>
    <source>
        <strain evidence="2 3">Foug A</strain>
    </source>
</reference>